<name>A0A250B0E6_9GAMM</name>
<dbReference type="OrthoDB" id="9151008at2"/>
<keyword evidence="2" id="KW-0813">Transport</keyword>
<evidence type="ECO:0000313" key="5">
    <source>
        <dbReference type="EMBL" id="ATA19688.1"/>
    </source>
</evidence>
<dbReference type="Proteomes" id="UP000217182">
    <property type="component" value="Chromosome"/>
</dbReference>
<dbReference type="PANTHER" id="PTHR34596">
    <property type="entry name" value="CHITOPORIN"/>
    <property type="match status" value="1"/>
</dbReference>
<gene>
    <name evidence="5" type="ORF">AWC35_10295</name>
</gene>
<dbReference type="EMBL" id="CP014136">
    <property type="protein sequence ID" value="ATA19688.1"/>
    <property type="molecule type" value="Genomic_DNA"/>
</dbReference>
<evidence type="ECO:0000256" key="2">
    <source>
        <dbReference type="ARBA" id="ARBA00022448"/>
    </source>
</evidence>
<organism evidence="5 6">
    <name type="scientific">Gibbsiella quercinecans</name>
    <dbReference type="NCBI Taxonomy" id="929813"/>
    <lineage>
        <taxon>Bacteria</taxon>
        <taxon>Pseudomonadati</taxon>
        <taxon>Pseudomonadota</taxon>
        <taxon>Gammaproteobacteria</taxon>
        <taxon>Enterobacterales</taxon>
        <taxon>Yersiniaceae</taxon>
        <taxon>Gibbsiella</taxon>
    </lineage>
</organism>
<dbReference type="KEGG" id="gqu:AWC35_10295"/>
<comment type="similarity">
    <text evidence="1">Belongs to the outer membrane porin (Opr) (TC 1.B.25) family.</text>
</comment>
<dbReference type="GO" id="GO:0015288">
    <property type="term" value="F:porin activity"/>
    <property type="evidence" value="ECO:0007669"/>
    <property type="project" value="TreeGrafter"/>
</dbReference>
<dbReference type="RefSeq" id="WP_095846294.1">
    <property type="nucleotide sequence ID" value="NZ_CP014136.1"/>
</dbReference>
<evidence type="ECO:0000256" key="1">
    <source>
        <dbReference type="ARBA" id="ARBA00009075"/>
    </source>
</evidence>
<dbReference type="Pfam" id="PF03573">
    <property type="entry name" value="OprD"/>
    <property type="match status" value="1"/>
</dbReference>
<dbReference type="GO" id="GO:0016020">
    <property type="term" value="C:membrane"/>
    <property type="evidence" value="ECO:0007669"/>
    <property type="project" value="InterPro"/>
</dbReference>
<accession>A0A250B0E6</accession>
<dbReference type="PANTHER" id="PTHR34596:SF2">
    <property type="entry name" value="CHITOPORIN"/>
    <property type="match status" value="1"/>
</dbReference>
<evidence type="ECO:0000313" key="6">
    <source>
        <dbReference type="Proteomes" id="UP000217182"/>
    </source>
</evidence>
<evidence type="ECO:0000256" key="4">
    <source>
        <dbReference type="SAM" id="SignalP"/>
    </source>
</evidence>
<dbReference type="AlphaFoldDB" id="A0A250B0E6"/>
<keyword evidence="3 4" id="KW-0732">Signal</keyword>
<sequence>MKTYSTRSFIHILLLFFITNAAAESTLSAMVASPFFTDSQAEITLKNYWKYLKEDAANPKAVHNAWGQGAALGYQSGYLADTIGADIHYYGAVKLGASDYFNSRGVLYSTDSVSSKHNAAGYSKFGQRYIKLKGNIGGADLNARVGWQMLRNDGVITTSNRLSPTTYLGWNGGVRHAGFSLHGAYVERSMERNSPNSLRLQTNDGRYIQHLFSGELGYEGNAFTGQLAYGESQNYLRRQILRIAFKPEATLSLGSQIYTTQALEGYQAMALSKRHFDRHANHYALDAKWQAPRWSLKLGIGHTRAPKGGGELGFYPRHMTKNSRGTFTSMAYAGEDYMRDGETVLAALAEYRITPEFTAGVTGNFGQFSYQGVAVRTGELNVFGRWAPSHPTLNNLTVFAMVGPGWSYKNVNKTPVIANGHYRTAHTLGAEFIAEYRFKLF</sequence>
<reference evidence="5 6" key="1">
    <citation type="submission" date="2016-01" db="EMBL/GenBank/DDBJ databases">
        <authorList>
            <person name="Oliw E.H."/>
        </authorList>
    </citation>
    <scope>NUCLEOTIDE SEQUENCE [LARGE SCALE GENOMIC DNA]</scope>
    <source>
        <strain evidence="5 6">FRB97</strain>
    </source>
</reference>
<dbReference type="InterPro" id="IPR023614">
    <property type="entry name" value="Porin_dom_sf"/>
</dbReference>
<dbReference type="Gene3D" id="2.40.160.10">
    <property type="entry name" value="Porin"/>
    <property type="match status" value="1"/>
</dbReference>
<keyword evidence="6" id="KW-1185">Reference proteome</keyword>
<dbReference type="InterPro" id="IPR005318">
    <property type="entry name" value="OM_porin_bac"/>
</dbReference>
<protein>
    <submittedName>
        <fullName evidence="5">Porin</fullName>
    </submittedName>
</protein>
<feature type="chain" id="PRO_5012693334" evidence="4">
    <location>
        <begin position="24"/>
        <end position="441"/>
    </location>
</feature>
<feature type="signal peptide" evidence="4">
    <location>
        <begin position="1"/>
        <end position="23"/>
    </location>
</feature>
<evidence type="ECO:0000256" key="3">
    <source>
        <dbReference type="ARBA" id="ARBA00022729"/>
    </source>
</evidence>
<proteinExistence type="inferred from homology"/>